<feature type="compositionally biased region" description="Pro residues" evidence="1">
    <location>
        <begin position="71"/>
        <end position="94"/>
    </location>
</feature>
<feature type="compositionally biased region" description="Basic and acidic residues" evidence="1">
    <location>
        <begin position="195"/>
        <end position="205"/>
    </location>
</feature>
<dbReference type="EMBL" id="LWDF02000010">
    <property type="protein sequence ID" value="KAE8260438.1"/>
    <property type="molecule type" value="Genomic_DNA"/>
</dbReference>
<gene>
    <name evidence="2" type="ORF">A4X13_0g330</name>
</gene>
<feature type="compositionally biased region" description="Low complexity" evidence="1">
    <location>
        <begin position="95"/>
        <end position="105"/>
    </location>
</feature>
<comment type="caution">
    <text evidence="2">The sequence shown here is derived from an EMBL/GenBank/DDBJ whole genome shotgun (WGS) entry which is preliminary data.</text>
</comment>
<feature type="region of interest" description="Disordered" evidence="1">
    <location>
        <begin position="254"/>
        <end position="289"/>
    </location>
</feature>
<protein>
    <submittedName>
        <fullName evidence="2">Uncharacterized protein</fullName>
    </submittedName>
</protein>
<feature type="region of interest" description="Disordered" evidence="1">
    <location>
        <begin position="168"/>
        <end position="221"/>
    </location>
</feature>
<reference evidence="2" key="1">
    <citation type="submission" date="2016-04" db="EMBL/GenBank/DDBJ databases">
        <authorList>
            <person name="Nguyen H.D."/>
            <person name="Samba Siva P."/>
            <person name="Cullis J."/>
            <person name="Levesque C.A."/>
            <person name="Hambleton S."/>
        </authorList>
    </citation>
    <scope>NUCLEOTIDE SEQUENCE</scope>
    <source>
        <strain evidence="2">DAOMC 236416</strain>
    </source>
</reference>
<keyword evidence="3" id="KW-1185">Reference proteome</keyword>
<name>A0A177TRW1_9BASI</name>
<evidence type="ECO:0000313" key="2">
    <source>
        <dbReference type="EMBL" id="KAE8260438.1"/>
    </source>
</evidence>
<dbReference type="AlphaFoldDB" id="A0A177TRW1"/>
<reference evidence="2" key="2">
    <citation type="journal article" date="2019" name="IMA Fungus">
        <title>Genome sequencing and comparison of five Tilletia species to identify candidate genes for the detection of regulated species infecting wheat.</title>
        <authorList>
            <person name="Nguyen H.D.T."/>
            <person name="Sultana T."/>
            <person name="Kesanakurti P."/>
            <person name="Hambleton S."/>
        </authorList>
    </citation>
    <scope>NUCLEOTIDE SEQUENCE</scope>
    <source>
        <strain evidence="2">DAOMC 236416</strain>
    </source>
</reference>
<organism evidence="2 3">
    <name type="scientific">Tilletia indica</name>
    <dbReference type="NCBI Taxonomy" id="43049"/>
    <lineage>
        <taxon>Eukaryota</taxon>
        <taxon>Fungi</taxon>
        <taxon>Dikarya</taxon>
        <taxon>Basidiomycota</taxon>
        <taxon>Ustilaginomycotina</taxon>
        <taxon>Exobasidiomycetes</taxon>
        <taxon>Tilletiales</taxon>
        <taxon>Tilletiaceae</taxon>
        <taxon>Tilletia</taxon>
    </lineage>
</organism>
<accession>A0A177TRW1</accession>
<sequence>MPKKIAKTAGLGKGRRGPSSNPTAGPRDRNSSRLRSFSTKLLARAYGLCHFRTASLTSVLDKLGSSAVPAPVSPPVSVPAPVPASPQVPAPAPVPASNSASASASPPGPIPTSSLHRAGPSPLVVLRNPSSTLELERKPKFRRWTYPPTSTIAASQTTSLEVKIRIEVSTTPPPSPSPLKREAEPATLFGSRASRAAEPKVTERADGEEEGGGGGGGAATAPCRRAARLAMKREAAAAVATTTRTAAPIASVASAQGVKERAGERLTTGGEPRRSARLATKRAKDTRWA</sequence>
<dbReference type="Proteomes" id="UP000077521">
    <property type="component" value="Unassembled WGS sequence"/>
</dbReference>
<proteinExistence type="predicted"/>
<evidence type="ECO:0000313" key="3">
    <source>
        <dbReference type="Proteomes" id="UP000077521"/>
    </source>
</evidence>
<feature type="region of interest" description="Disordered" evidence="1">
    <location>
        <begin position="1"/>
        <end position="36"/>
    </location>
</feature>
<feature type="region of interest" description="Disordered" evidence="1">
    <location>
        <begin position="65"/>
        <end position="131"/>
    </location>
</feature>
<evidence type="ECO:0000256" key="1">
    <source>
        <dbReference type="SAM" id="MobiDB-lite"/>
    </source>
</evidence>